<evidence type="ECO:0000256" key="2">
    <source>
        <dbReference type="ARBA" id="ARBA00022729"/>
    </source>
</evidence>
<dbReference type="OrthoDB" id="2015831at2759"/>
<accession>A0A7R9A880</accession>
<name>A0A7R9A880_9CRUS</name>
<gene>
    <name evidence="4" type="ORF">DSTB1V02_LOCUS9076</name>
</gene>
<protein>
    <submittedName>
        <fullName evidence="4">Uncharacterized protein</fullName>
    </submittedName>
</protein>
<dbReference type="InterPro" id="IPR052286">
    <property type="entry name" value="Wnt_signaling_inhibitor"/>
</dbReference>
<organism evidence="4">
    <name type="scientific">Darwinula stevensoni</name>
    <dbReference type="NCBI Taxonomy" id="69355"/>
    <lineage>
        <taxon>Eukaryota</taxon>
        <taxon>Metazoa</taxon>
        <taxon>Ecdysozoa</taxon>
        <taxon>Arthropoda</taxon>
        <taxon>Crustacea</taxon>
        <taxon>Oligostraca</taxon>
        <taxon>Ostracoda</taxon>
        <taxon>Podocopa</taxon>
        <taxon>Podocopida</taxon>
        <taxon>Darwinulocopina</taxon>
        <taxon>Darwinuloidea</taxon>
        <taxon>Darwinulidae</taxon>
        <taxon>Darwinula</taxon>
    </lineage>
</organism>
<dbReference type="InterPro" id="IPR001611">
    <property type="entry name" value="Leu-rich_rpt"/>
</dbReference>
<keyword evidence="2" id="KW-0732">Signal</keyword>
<evidence type="ECO:0000313" key="5">
    <source>
        <dbReference type="Proteomes" id="UP000677054"/>
    </source>
</evidence>
<reference evidence="4" key="1">
    <citation type="submission" date="2020-11" db="EMBL/GenBank/DDBJ databases">
        <authorList>
            <person name="Tran Van P."/>
        </authorList>
    </citation>
    <scope>NUCLEOTIDE SEQUENCE</scope>
</reference>
<proteinExistence type="predicted"/>
<keyword evidence="1" id="KW-0433">Leucine-rich repeat</keyword>
<evidence type="ECO:0000256" key="1">
    <source>
        <dbReference type="ARBA" id="ARBA00022614"/>
    </source>
</evidence>
<dbReference type="SUPFAM" id="SSF52058">
    <property type="entry name" value="L domain-like"/>
    <property type="match status" value="1"/>
</dbReference>
<dbReference type="InterPro" id="IPR032675">
    <property type="entry name" value="LRR_dom_sf"/>
</dbReference>
<dbReference type="Gene3D" id="3.80.10.10">
    <property type="entry name" value="Ribonuclease Inhibitor"/>
    <property type="match status" value="1"/>
</dbReference>
<dbReference type="PANTHER" id="PTHR24364:SF18">
    <property type="entry name" value="LP06937P"/>
    <property type="match status" value="1"/>
</dbReference>
<evidence type="ECO:0000313" key="4">
    <source>
        <dbReference type="EMBL" id="CAD7249278.1"/>
    </source>
</evidence>
<keyword evidence="5" id="KW-1185">Reference proteome</keyword>
<dbReference type="PANTHER" id="PTHR24364">
    <property type="entry name" value="LP06937P"/>
    <property type="match status" value="1"/>
</dbReference>
<dbReference type="GO" id="GO:0016020">
    <property type="term" value="C:membrane"/>
    <property type="evidence" value="ECO:0007669"/>
    <property type="project" value="TreeGrafter"/>
</dbReference>
<dbReference type="EMBL" id="LR901728">
    <property type="protein sequence ID" value="CAD7249278.1"/>
    <property type="molecule type" value="Genomic_DNA"/>
</dbReference>
<dbReference type="PROSITE" id="PS51450">
    <property type="entry name" value="LRR"/>
    <property type="match status" value="1"/>
</dbReference>
<dbReference type="AlphaFoldDB" id="A0A7R9A880"/>
<keyword evidence="3" id="KW-0677">Repeat</keyword>
<dbReference type="Proteomes" id="UP000677054">
    <property type="component" value="Unassembled WGS sequence"/>
</dbReference>
<sequence>MEDMGYHISKMYPRSSLRSICGQWEGGLLRCDAERSDFRLFQRLLGVLVERPKAFAKLEVLGLEENRPRWDLSGAPVFYSNPISEIQVGFFEDVETLKVISSSKYNPGPTQFNGPFELNVSLSLKMLETLTILSLFVLLYSVPGTSGQNLCPDTIDIFPCTCSHAGTDPSVNVDCSEANSSESIHSAFNDVAWPFQNLTQFTLAENWRIQALPGGVFGDVSFEEIFVVVTSVATIHPMALLPSKDRLRGLNINLGTLEEFPWEILPQLVNLKNLQLRLNALTSLPLLQSASLEYFTISDNEISHVEAGWSLPNLRVLSLKLRVRPSAPNSTRKNVIPPPITSKHPDRTLSLRILKGSPRTSAVHCHPPPERHHNAERTAAVPERLDLRPWGRRTLPSAFSIGRKNDLDVEALTFLSLFVFLYSVRGTSGKNLCPDPTAILPCTCSHAESDRSVNVDCSKATSSDDIHYAFNDIT</sequence>
<evidence type="ECO:0000256" key="3">
    <source>
        <dbReference type="ARBA" id="ARBA00022737"/>
    </source>
</evidence>
<dbReference type="EMBL" id="CAJPEV010002211">
    <property type="protein sequence ID" value="CAG0896130.1"/>
    <property type="molecule type" value="Genomic_DNA"/>
</dbReference>